<evidence type="ECO:0000313" key="2">
    <source>
        <dbReference type="Proteomes" id="UP001059041"/>
    </source>
</evidence>
<evidence type="ECO:0000313" key="1">
    <source>
        <dbReference type="EMBL" id="KAI7799709.1"/>
    </source>
</evidence>
<dbReference type="AlphaFoldDB" id="A0A9W7TMV1"/>
<gene>
    <name evidence="1" type="ORF">IRJ41_009831</name>
</gene>
<reference evidence="1" key="1">
    <citation type="submission" date="2021-02" db="EMBL/GenBank/DDBJ databases">
        <title>Comparative genomics reveals that relaxation of natural selection precedes convergent phenotypic evolution of cavefish.</title>
        <authorList>
            <person name="Peng Z."/>
        </authorList>
    </citation>
    <scope>NUCLEOTIDE SEQUENCE</scope>
    <source>
        <tissue evidence="1">Muscle</tissue>
    </source>
</reference>
<organism evidence="1 2">
    <name type="scientific">Triplophysa rosa</name>
    <name type="common">Cave loach</name>
    <dbReference type="NCBI Taxonomy" id="992332"/>
    <lineage>
        <taxon>Eukaryota</taxon>
        <taxon>Metazoa</taxon>
        <taxon>Chordata</taxon>
        <taxon>Craniata</taxon>
        <taxon>Vertebrata</taxon>
        <taxon>Euteleostomi</taxon>
        <taxon>Actinopterygii</taxon>
        <taxon>Neopterygii</taxon>
        <taxon>Teleostei</taxon>
        <taxon>Ostariophysi</taxon>
        <taxon>Cypriniformes</taxon>
        <taxon>Nemacheilidae</taxon>
        <taxon>Triplophysa</taxon>
    </lineage>
</organism>
<accession>A0A9W7TMV1</accession>
<comment type="caution">
    <text evidence="1">The sequence shown here is derived from an EMBL/GenBank/DDBJ whole genome shotgun (WGS) entry which is preliminary data.</text>
</comment>
<keyword evidence="2" id="KW-1185">Reference proteome</keyword>
<proteinExistence type="predicted"/>
<sequence length="223" mass="25057">MVVVQISRMQDSCLSGDTEVMDPSIVTIDSKLLKDLSMYLIMSASTVEDFCQEVFNKVVCILDPDEINLEATHEDARRITQEVLLKVQSRIDSGTLILMAEDKPLPDDAMQSVISDLLRLLEDEATSPEPHDEPEGLCERVKENKTKAVKRFRITYRIKTPSSVAFAPKLKKTERQCCGFIMARLRLVVVMDNGSTLCAVLLADYSCFALQSLRTTSWTCETI</sequence>
<protein>
    <submittedName>
        <fullName evidence="1">Uncharacterized protein</fullName>
    </submittedName>
</protein>
<dbReference type="EMBL" id="JAFHDT010000015">
    <property type="protein sequence ID" value="KAI7799709.1"/>
    <property type="molecule type" value="Genomic_DNA"/>
</dbReference>
<name>A0A9W7TMV1_TRIRA</name>
<dbReference type="Proteomes" id="UP001059041">
    <property type="component" value="Linkage Group LG15"/>
</dbReference>